<feature type="region of interest" description="Disordered" evidence="4">
    <location>
        <begin position="34"/>
        <end position="61"/>
    </location>
</feature>
<dbReference type="AlphaFoldDB" id="A0A2X0LSC4"/>
<dbReference type="PANTHER" id="PTHR10938:SF0">
    <property type="entry name" value="TRANSLATION INITIATION FACTOR IF-3, MITOCHONDRIAL"/>
    <property type="match status" value="1"/>
</dbReference>
<dbReference type="GO" id="GO:0032790">
    <property type="term" value="P:ribosome disassembly"/>
    <property type="evidence" value="ECO:0007669"/>
    <property type="project" value="TreeGrafter"/>
</dbReference>
<dbReference type="Pfam" id="PF00707">
    <property type="entry name" value="IF3_C"/>
    <property type="match status" value="1"/>
</dbReference>
<dbReference type="PANTHER" id="PTHR10938">
    <property type="entry name" value="TRANSLATION INITIATION FACTOR IF-3"/>
    <property type="match status" value="1"/>
</dbReference>
<feature type="compositionally biased region" description="Polar residues" evidence="4">
    <location>
        <begin position="45"/>
        <end position="54"/>
    </location>
</feature>
<comment type="similarity">
    <text evidence="1">Belongs to the IF-3 family.</text>
</comment>
<dbReference type="SUPFAM" id="SSF55200">
    <property type="entry name" value="Translation initiation factor IF3, C-terminal domain"/>
    <property type="match status" value="1"/>
</dbReference>
<dbReference type="STRING" id="796604.A0A2X0LSC4"/>
<sequence>MAFNPLSVFARQLTALRSRCPSCSVALLRGSTSSSSSMLLRPHGSVSTYATSNAPKRPLQKSTQIKDEDIPLREIILVDPETNTLLPPAPLRTILSQLDRTRYSILLVDTDKGICKILDKKKEYDKKKDKAQAIKDKNEQARNNASHSSSGGGGASVATGSPPKEIQMTWGVSAHDLEHKLKKGRQFLEKGHRVTVIIKNKAGAPHVPKEAQDTVIRNVEERFAEVGKLSRDPIYRGTWVYLEFTRK</sequence>
<keyword evidence="3" id="KW-0648">Protein biosynthesis</keyword>
<feature type="compositionally biased region" description="Basic and acidic residues" evidence="4">
    <location>
        <begin position="126"/>
        <end position="140"/>
    </location>
</feature>
<evidence type="ECO:0000256" key="3">
    <source>
        <dbReference type="ARBA" id="ARBA00022917"/>
    </source>
</evidence>
<reference evidence="6 7" key="1">
    <citation type="submission" date="2016-11" db="EMBL/GenBank/DDBJ databases">
        <authorList>
            <person name="Jaros S."/>
            <person name="Januszkiewicz K."/>
            <person name="Wedrychowicz H."/>
        </authorList>
    </citation>
    <scope>NUCLEOTIDE SEQUENCE [LARGE SCALE GENOMIC DNA]</scope>
</reference>
<dbReference type="GO" id="GO:0005739">
    <property type="term" value="C:mitochondrion"/>
    <property type="evidence" value="ECO:0007669"/>
    <property type="project" value="TreeGrafter"/>
</dbReference>
<evidence type="ECO:0000259" key="5">
    <source>
        <dbReference type="Pfam" id="PF00707"/>
    </source>
</evidence>
<keyword evidence="7" id="KW-1185">Reference proteome</keyword>
<keyword evidence="2" id="KW-0396">Initiation factor</keyword>
<evidence type="ECO:0000313" key="6">
    <source>
        <dbReference type="EMBL" id="SGY16191.1"/>
    </source>
</evidence>
<dbReference type="GO" id="GO:0003743">
    <property type="term" value="F:translation initiation factor activity"/>
    <property type="evidence" value="ECO:0007669"/>
    <property type="project" value="UniProtKB-KW"/>
</dbReference>
<dbReference type="GO" id="GO:0043022">
    <property type="term" value="F:ribosome binding"/>
    <property type="evidence" value="ECO:0007669"/>
    <property type="project" value="TreeGrafter"/>
</dbReference>
<dbReference type="InterPro" id="IPR036788">
    <property type="entry name" value="T_IF-3_C_sf"/>
</dbReference>
<protein>
    <submittedName>
        <fullName evidence="6">BQ5605_C012g06798 protein</fullName>
    </submittedName>
</protein>
<feature type="region of interest" description="Disordered" evidence="4">
    <location>
        <begin position="126"/>
        <end position="163"/>
    </location>
</feature>
<name>A0A2X0LSC4_9BASI</name>
<dbReference type="Gene3D" id="3.30.110.10">
    <property type="entry name" value="Translation initiation factor 3 (IF-3), C-terminal domain"/>
    <property type="match status" value="1"/>
</dbReference>
<evidence type="ECO:0000256" key="1">
    <source>
        <dbReference type="ARBA" id="ARBA00005439"/>
    </source>
</evidence>
<dbReference type="EMBL" id="FQNC01000014">
    <property type="protein sequence ID" value="SGY16191.1"/>
    <property type="molecule type" value="Genomic_DNA"/>
</dbReference>
<evidence type="ECO:0000256" key="4">
    <source>
        <dbReference type="SAM" id="MobiDB-lite"/>
    </source>
</evidence>
<dbReference type="InterPro" id="IPR019815">
    <property type="entry name" value="Translation_initiation_fac_3_C"/>
</dbReference>
<feature type="domain" description="Translation initiation factor 3 C-terminal" evidence="5">
    <location>
        <begin position="164"/>
        <end position="238"/>
    </location>
</feature>
<accession>A0A2X0LSC4</accession>
<dbReference type="InterPro" id="IPR001288">
    <property type="entry name" value="Translation_initiation_fac_3"/>
</dbReference>
<dbReference type="GO" id="GO:0070124">
    <property type="term" value="P:mitochondrial translational initiation"/>
    <property type="evidence" value="ECO:0007669"/>
    <property type="project" value="TreeGrafter"/>
</dbReference>
<dbReference type="Proteomes" id="UP000249464">
    <property type="component" value="Unassembled WGS sequence"/>
</dbReference>
<evidence type="ECO:0000313" key="7">
    <source>
        <dbReference type="Proteomes" id="UP000249464"/>
    </source>
</evidence>
<gene>
    <name evidence="6" type="primary">BQ5605_C012g06798</name>
    <name evidence="6" type="ORF">BQ5605_C012G06798</name>
</gene>
<organism evidence="6 7">
    <name type="scientific">Microbotryum silenes-dioicae</name>
    <dbReference type="NCBI Taxonomy" id="796604"/>
    <lineage>
        <taxon>Eukaryota</taxon>
        <taxon>Fungi</taxon>
        <taxon>Dikarya</taxon>
        <taxon>Basidiomycota</taxon>
        <taxon>Pucciniomycotina</taxon>
        <taxon>Microbotryomycetes</taxon>
        <taxon>Microbotryales</taxon>
        <taxon>Microbotryaceae</taxon>
        <taxon>Microbotryum</taxon>
    </lineage>
</organism>
<evidence type="ECO:0000256" key="2">
    <source>
        <dbReference type="ARBA" id="ARBA00022540"/>
    </source>
</evidence>
<proteinExistence type="inferred from homology"/>